<gene>
    <name evidence="3" type="ORF">MHEL_41040</name>
</gene>
<sequence length="227" mass="23514">MTVAAIVTCCGHAPTPSAPPNTTAVHSALDAPHRPASPLDPRRTALLVMDMQQAVIGMAGQTAQATLMHTAAAEGASRRAGVSVIFVATAFAPGYPEVSPHNKTFAGIPGTGRMLEGSPESRLDAHIAPAGDEPVIVKHEVGAFSAPALQNLLRTKNIDTLVLAGIATSGVVTSTAEAAADLDYRLIVLADCVTDADPEVNRILLNKVLPIEADVIDSTQYAKVLSR</sequence>
<dbReference type="PANTHER" id="PTHR43540">
    <property type="entry name" value="PEROXYUREIDOACRYLATE/UREIDOACRYLATE AMIDOHYDROLASE-RELATED"/>
    <property type="match status" value="1"/>
</dbReference>
<dbReference type="Pfam" id="PF00857">
    <property type="entry name" value="Isochorismatase"/>
    <property type="match status" value="1"/>
</dbReference>
<dbReference type="InterPro" id="IPR000868">
    <property type="entry name" value="Isochorismatase-like_dom"/>
</dbReference>
<dbReference type="Proteomes" id="UP000467148">
    <property type="component" value="Chromosome"/>
</dbReference>
<evidence type="ECO:0000313" key="3">
    <source>
        <dbReference type="EMBL" id="BBY65861.1"/>
    </source>
</evidence>
<dbReference type="GO" id="GO:0016787">
    <property type="term" value="F:hydrolase activity"/>
    <property type="evidence" value="ECO:0007669"/>
    <property type="project" value="UniProtKB-KW"/>
</dbReference>
<dbReference type="KEGG" id="mhev:MHEL_41040"/>
<protein>
    <submittedName>
        <fullName evidence="3">Cysteine hydrolase</fullName>
    </submittedName>
</protein>
<proteinExistence type="predicted"/>
<evidence type="ECO:0000313" key="4">
    <source>
        <dbReference type="Proteomes" id="UP000467148"/>
    </source>
</evidence>
<accession>A0A7I7TBK6</accession>
<dbReference type="AlphaFoldDB" id="A0A7I7TBK6"/>
<name>A0A7I7TBK6_9MYCO</name>
<evidence type="ECO:0000256" key="1">
    <source>
        <dbReference type="ARBA" id="ARBA00022801"/>
    </source>
</evidence>
<dbReference type="SUPFAM" id="SSF52499">
    <property type="entry name" value="Isochorismatase-like hydrolases"/>
    <property type="match status" value="1"/>
</dbReference>
<keyword evidence="1 3" id="KW-0378">Hydrolase</keyword>
<dbReference type="InterPro" id="IPR050272">
    <property type="entry name" value="Isochorismatase-like_hydrls"/>
</dbReference>
<dbReference type="Gene3D" id="3.40.50.850">
    <property type="entry name" value="Isochorismatase-like"/>
    <property type="match status" value="1"/>
</dbReference>
<feature type="domain" description="Isochorismatase-like" evidence="2">
    <location>
        <begin position="44"/>
        <end position="220"/>
    </location>
</feature>
<dbReference type="RefSeq" id="WP_197748095.1">
    <property type="nucleotide sequence ID" value="NZ_AP022596.1"/>
</dbReference>
<dbReference type="InterPro" id="IPR036380">
    <property type="entry name" value="Isochorismatase-like_sf"/>
</dbReference>
<dbReference type="CDD" id="cd00431">
    <property type="entry name" value="cysteine_hydrolases"/>
    <property type="match status" value="1"/>
</dbReference>
<organism evidence="3 4">
    <name type="scientific">Mycolicibacterium helvum</name>
    <dbReference type="NCBI Taxonomy" id="1534349"/>
    <lineage>
        <taxon>Bacteria</taxon>
        <taxon>Bacillati</taxon>
        <taxon>Actinomycetota</taxon>
        <taxon>Actinomycetes</taxon>
        <taxon>Mycobacteriales</taxon>
        <taxon>Mycobacteriaceae</taxon>
        <taxon>Mycolicibacterium</taxon>
    </lineage>
</organism>
<evidence type="ECO:0000259" key="2">
    <source>
        <dbReference type="Pfam" id="PF00857"/>
    </source>
</evidence>
<reference evidence="3 4" key="1">
    <citation type="journal article" date="2019" name="Emerg. Microbes Infect.">
        <title>Comprehensive subspecies identification of 175 nontuberculous mycobacteria species based on 7547 genomic profiles.</title>
        <authorList>
            <person name="Matsumoto Y."/>
            <person name="Kinjo T."/>
            <person name="Motooka D."/>
            <person name="Nabeya D."/>
            <person name="Jung N."/>
            <person name="Uechi K."/>
            <person name="Horii T."/>
            <person name="Iida T."/>
            <person name="Fujita J."/>
            <person name="Nakamura S."/>
        </authorList>
    </citation>
    <scope>NUCLEOTIDE SEQUENCE [LARGE SCALE GENOMIC DNA]</scope>
    <source>
        <strain evidence="3 4">JCM 30396</strain>
    </source>
</reference>
<dbReference type="PANTHER" id="PTHR43540:SF1">
    <property type="entry name" value="ISOCHORISMATASE HYDROLASE"/>
    <property type="match status" value="1"/>
</dbReference>
<keyword evidence="4" id="KW-1185">Reference proteome</keyword>
<dbReference type="EMBL" id="AP022596">
    <property type="protein sequence ID" value="BBY65861.1"/>
    <property type="molecule type" value="Genomic_DNA"/>
</dbReference>